<accession>A0A0R2AVJ7</accession>
<name>A0A0R2AVJ7_9LACO</name>
<dbReference type="PATRIC" id="fig|1423727.3.peg.1591"/>
<keyword evidence="3 4" id="KW-0418">Kinase</keyword>
<dbReference type="AlphaFoldDB" id="A0A0R2AVJ7"/>
<evidence type="ECO:0000256" key="4">
    <source>
        <dbReference type="PIRNR" id="PIRNR006078"/>
    </source>
</evidence>
<protein>
    <submittedName>
        <fullName evidence="5">Glycerate kinase</fullName>
    </submittedName>
</protein>
<dbReference type="InterPro" id="IPR018197">
    <property type="entry name" value="Glycerate_kinase_RE-like"/>
</dbReference>
<gene>
    <name evidence="5" type="ORF">FC34_GL001569</name>
</gene>
<dbReference type="NCBIfam" id="TIGR00045">
    <property type="entry name" value="glycerate kinase"/>
    <property type="match status" value="1"/>
</dbReference>
<dbReference type="PIRSF" id="PIRSF006078">
    <property type="entry name" value="GlxK"/>
    <property type="match status" value="1"/>
</dbReference>
<dbReference type="InterPro" id="IPR036129">
    <property type="entry name" value="Glycerate_kinase_sf"/>
</dbReference>
<dbReference type="STRING" id="1423727.FC34_GL001569"/>
<comment type="similarity">
    <text evidence="1 4">Belongs to the glycerate kinase type-1 family.</text>
</comment>
<evidence type="ECO:0000256" key="2">
    <source>
        <dbReference type="ARBA" id="ARBA00022679"/>
    </source>
</evidence>
<sequence>MKFVIAPDSFKGSLTAKEAAENIRAGLARVYPDADYELVPMADGGEGTVQSLVDATSGELITETVTGPLGQSVQAAYGMLGDGKTAAIEMSAASGIGFVTKKTRNPLVTTTYGTGELMIKALDHGAKKIILGIGGSATNDGGAGMAQAIGVSLKDATGHELGYGGGALGDLATIDISGLDPRLNTTEILIASDVTNPLVGDTGASAVFGPQKGATRAMVKQLDQNLTHYAAVIKATLGKDLANFPGAGAAGGLGAGLLAFTQAKMERGIEIVIAYTNLQERALNADYVFTGEGGIDYQTQYGKTPFGVAKATKQVAPKAPVIVVAGNIGKGVDSLYQEDAIDAIFATPDGAKTLDRAIADSNHDISELAENIARLIKASH</sequence>
<evidence type="ECO:0000256" key="3">
    <source>
        <dbReference type="ARBA" id="ARBA00022777"/>
    </source>
</evidence>
<dbReference type="GO" id="GO:0008887">
    <property type="term" value="F:glycerate kinase activity"/>
    <property type="evidence" value="ECO:0007669"/>
    <property type="project" value="UniProtKB-UniRule"/>
</dbReference>
<dbReference type="Gene3D" id="3.40.50.10350">
    <property type="entry name" value="Glycerate kinase, domain 1"/>
    <property type="match status" value="1"/>
</dbReference>
<dbReference type="Gene3D" id="3.90.1510.10">
    <property type="entry name" value="Glycerate kinase, domain 2"/>
    <property type="match status" value="1"/>
</dbReference>
<reference evidence="5 6" key="1">
    <citation type="journal article" date="2015" name="Genome Announc.">
        <title>Expanding the biotechnology potential of lactobacilli through comparative genomics of 213 strains and associated genera.</title>
        <authorList>
            <person name="Sun Z."/>
            <person name="Harris H.M."/>
            <person name="McCann A."/>
            <person name="Guo C."/>
            <person name="Argimon S."/>
            <person name="Zhang W."/>
            <person name="Yang X."/>
            <person name="Jeffery I.B."/>
            <person name="Cooney J.C."/>
            <person name="Kagawa T.F."/>
            <person name="Liu W."/>
            <person name="Song Y."/>
            <person name="Salvetti E."/>
            <person name="Wrobel A."/>
            <person name="Rasinkangas P."/>
            <person name="Parkhill J."/>
            <person name="Rea M.C."/>
            <person name="O'Sullivan O."/>
            <person name="Ritari J."/>
            <person name="Douillard F.P."/>
            <person name="Paul Ross R."/>
            <person name="Yang R."/>
            <person name="Briner A.E."/>
            <person name="Felis G.E."/>
            <person name="de Vos W.M."/>
            <person name="Barrangou R."/>
            <person name="Klaenhammer T.R."/>
            <person name="Caufield P.W."/>
            <person name="Cui Y."/>
            <person name="Zhang H."/>
            <person name="O'Toole P.W."/>
        </authorList>
    </citation>
    <scope>NUCLEOTIDE SEQUENCE [LARGE SCALE GENOMIC DNA]</scope>
    <source>
        <strain evidence="5 6">DSM 23927</strain>
    </source>
</reference>
<evidence type="ECO:0000313" key="6">
    <source>
        <dbReference type="Proteomes" id="UP000051672"/>
    </source>
</evidence>
<dbReference type="SUPFAM" id="SSF110738">
    <property type="entry name" value="Glycerate kinase I"/>
    <property type="match status" value="1"/>
</dbReference>
<dbReference type="PANTHER" id="PTHR21599">
    <property type="entry name" value="GLYCERATE KINASE"/>
    <property type="match status" value="1"/>
</dbReference>
<dbReference type="GO" id="GO:0031388">
    <property type="term" value="P:organic acid phosphorylation"/>
    <property type="evidence" value="ECO:0007669"/>
    <property type="project" value="UniProtKB-UniRule"/>
</dbReference>
<evidence type="ECO:0000256" key="1">
    <source>
        <dbReference type="ARBA" id="ARBA00006284"/>
    </source>
</evidence>
<organism evidence="5 6">
    <name type="scientific">Lacticaseibacillus brantae DSM 23927</name>
    <dbReference type="NCBI Taxonomy" id="1423727"/>
    <lineage>
        <taxon>Bacteria</taxon>
        <taxon>Bacillati</taxon>
        <taxon>Bacillota</taxon>
        <taxon>Bacilli</taxon>
        <taxon>Lactobacillales</taxon>
        <taxon>Lactobacillaceae</taxon>
        <taxon>Lacticaseibacillus</taxon>
    </lineage>
</organism>
<dbReference type="RefSeq" id="WP_057894850.1">
    <property type="nucleotide sequence ID" value="NZ_AYZQ01000004.1"/>
</dbReference>
<dbReference type="Proteomes" id="UP000051672">
    <property type="component" value="Unassembled WGS sequence"/>
</dbReference>
<proteinExistence type="inferred from homology"/>
<dbReference type="InterPro" id="IPR004381">
    <property type="entry name" value="Glycerate_kinase"/>
</dbReference>
<keyword evidence="6" id="KW-1185">Reference proteome</keyword>
<dbReference type="Pfam" id="PF02595">
    <property type="entry name" value="Gly_kinase"/>
    <property type="match status" value="1"/>
</dbReference>
<dbReference type="OrthoDB" id="9774290at2"/>
<comment type="caution">
    <text evidence="5">The sequence shown here is derived from an EMBL/GenBank/DDBJ whole genome shotgun (WGS) entry which is preliminary data.</text>
</comment>
<dbReference type="PANTHER" id="PTHR21599:SF0">
    <property type="entry name" value="GLYCERATE KINASE"/>
    <property type="match status" value="1"/>
</dbReference>
<evidence type="ECO:0000313" key="5">
    <source>
        <dbReference type="EMBL" id="KRM71457.1"/>
    </source>
</evidence>
<keyword evidence="2 4" id="KW-0808">Transferase</keyword>
<dbReference type="InterPro" id="IPR018193">
    <property type="entry name" value="Glyc_kinase_flavodox-like_fold"/>
</dbReference>
<dbReference type="EMBL" id="AYZQ01000004">
    <property type="protein sequence ID" value="KRM71457.1"/>
    <property type="molecule type" value="Genomic_DNA"/>
</dbReference>